<organism evidence="1 2">
    <name type="scientific">Candidatus Protofrankia datiscae</name>
    <dbReference type="NCBI Taxonomy" id="2716812"/>
    <lineage>
        <taxon>Bacteria</taxon>
        <taxon>Bacillati</taxon>
        <taxon>Actinomycetota</taxon>
        <taxon>Actinomycetes</taxon>
        <taxon>Frankiales</taxon>
        <taxon>Frankiaceae</taxon>
        <taxon>Protofrankia</taxon>
    </lineage>
</organism>
<proteinExistence type="predicted"/>
<keyword evidence="2" id="KW-1185">Reference proteome</keyword>
<dbReference type="KEGG" id="fsy:FsymDg_2781"/>
<reference evidence="1 2" key="1">
    <citation type="submission" date="2011-05" db="EMBL/GenBank/DDBJ databases">
        <title>Complete sequence of chromosome of Frankia symbiont of Datisca glomerata.</title>
        <authorList>
            <consortium name="US DOE Joint Genome Institute"/>
            <person name="Lucas S."/>
            <person name="Han J."/>
            <person name="Lapidus A."/>
            <person name="Cheng J.-F."/>
            <person name="Goodwin L."/>
            <person name="Pitluck S."/>
            <person name="Peters L."/>
            <person name="Mikhailova N."/>
            <person name="Chertkov O."/>
            <person name="Teshima H."/>
            <person name="Han C."/>
            <person name="Tapia R."/>
            <person name="Land M."/>
            <person name="Hauser L."/>
            <person name="Kyrpides N."/>
            <person name="Ivanova N."/>
            <person name="Pagani I."/>
            <person name="Berry A."/>
            <person name="Pawlowski K."/>
            <person name="Persson T."/>
            <person name="Vanden Heuvel B."/>
            <person name="Benson D."/>
            <person name="Woyke T."/>
        </authorList>
    </citation>
    <scope>NUCLEOTIDE SEQUENCE [LARGE SCALE GENOMIC DNA]</scope>
    <source>
        <strain evidence="2">4085684</strain>
    </source>
</reference>
<sequence length="43" mass="4525">MSTTVLNRETCSDAEAARLLRLPQSTLGSCLEGGCGRAEVTVQ</sequence>
<evidence type="ECO:0000313" key="2">
    <source>
        <dbReference type="Proteomes" id="UP000001549"/>
    </source>
</evidence>
<protein>
    <submittedName>
        <fullName evidence="1">Uncharacterized protein</fullName>
    </submittedName>
</protein>
<dbReference type="Proteomes" id="UP000001549">
    <property type="component" value="Chromosome"/>
</dbReference>
<dbReference type="HOGENOM" id="CLU_3233954_0_0_11"/>
<dbReference type="EMBL" id="CP002801">
    <property type="protein sequence ID" value="AEH10118.1"/>
    <property type="molecule type" value="Genomic_DNA"/>
</dbReference>
<gene>
    <name evidence="1" type="ordered locus">FsymDg_2781</name>
</gene>
<dbReference type="AlphaFoldDB" id="F8B623"/>
<evidence type="ECO:0000313" key="1">
    <source>
        <dbReference type="EMBL" id="AEH10118.1"/>
    </source>
</evidence>
<accession>F8B623</accession>
<name>F8B623_9ACTN</name>